<dbReference type="GO" id="GO:0032865">
    <property type="term" value="C:ERMES complex"/>
    <property type="evidence" value="ECO:0007669"/>
    <property type="project" value="UniProtKB-UniRule"/>
</dbReference>
<dbReference type="GO" id="GO:0001401">
    <property type="term" value="C:SAM complex"/>
    <property type="evidence" value="ECO:0007669"/>
    <property type="project" value="TreeGrafter"/>
</dbReference>
<dbReference type="GO" id="GO:0051654">
    <property type="term" value="P:establishment of mitochondrion localization"/>
    <property type="evidence" value="ECO:0007669"/>
    <property type="project" value="TreeGrafter"/>
</dbReference>
<comment type="subcellular location">
    <subcellularLocation>
        <location evidence="6">Mitochondrion outer membrane</location>
        <topology evidence="6">Multi-pass membrane protein</topology>
    </subcellularLocation>
    <text evidence="6">The ERMES/MDM complex localizes to a few discrete foci (around 10 per single cell), that represent mitochondria-endoplasmic reticulum junctions. These foci are often found next to mtDNA nucleoids.</text>
</comment>
<keyword evidence="4 6" id="KW-0496">Mitochondrion</keyword>
<dbReference type="InterPro" id="IPR027539">
    <property type="entry name" value="Mdm10"/>
</dbReference>
<accession>A0A1E4SVS1</accession>
<comment type="domain">
    <text evidence="6">Lacks alpha-helical transmembrane segments, suggesting that it resides in the membrane via beta-sheet conformations similar to those predicted for other outer membrane proteins and porin.</text>
</comment>
<dbReference type="Proteomes" id="UP000094801">
    <property type="component" value="Unassembled WGS sequence"/>
</dbReference>
<dbReference type="GO" id="GO:1990456">
    <property type="term" value="P:mitochondrion-endoplasmic reticulum membrane tethering"/>
    <property type="evidence" value="ECO:0007669"/>
    <property type="project" value="UniProtKB-UniRule"/>
</dbReference>
<keyword evidence="5 6" id="KW-0472">Membrane</keyword>
<evidence type="ECO:0000256" key="6">
    <source>
        <dbReference type="HAMAP-Rule" id="MF_03102"/>
    </source>
</evidence>
<evidence type="ECO:0000256" key="3">
    <source>
        <dbReference type="ARBA" id="ARBA00022787"/>
    </source>
</evidence>
<dbReference type="AlphaFoldDB" id="A0A1E4SVS1"/>
<sequence length="426" mass="48700">MDYTQRCFYTASNWNDENSYESILATSKNLLNFKIPDRFKLNISSKNTEYSYSSVTLSQLNKLSGSLAYMYCSADLKDEYQSSKNLQLQSVLQGYRLIQPSSSSSLLKTNQRPILLYGKMYFPSQFLEAMIIKRISLNSQLILKFINTPKLNKLQNSTSIMTLYYQKQNEKSSQDFIFCTNEALFGFRNLYNIGNNSNSDDSSLLSIGFELWYASKSMSPGISTALRYSTHLSSSGKPLTMTLAINPLLGSIESTYAIKTDLSSTFISKYDFNIYSYESDLTLGFDIWRYASDSKPNHNHNQREKVTGGKHQFVNTSIPLKNKNSRNFNNLDELEQEEIVNSFMQVKPNKLIIENNSKNFINDLNSANFTSSLKCFTSLKKNELGLLWEGKFKDWLLTTGLKINYKDNNSIGPKLYGYGLELQYSS</sequence>
<evidence type="ECO:0000256" key="5">
    <source>
        <dbReference type="ARBA" id="ARBA00023136"/>
    </source>
</evidence>
<evidence type="ECO:0000313" key="7">
    <source>
        <dbReference type="EMBL" id="ODV83608.1"/>
    </source>
</evidence>
<evidence type="ECO:0000256" key="1">
    <source>
        <dbReference type="ARBA" id="ARBA00022452"/>
    </source>
</evidence>
<protein>
    <recommendedName>
        <fullName evidence="6">Mitochondrial distribution and morphology protein 10</fullName>
    </recommendedName>
    <alternativeName>
        <fullName evidence="6">Mitochondrial inheritance component MDM10</fullName>
    </alternativeName>
</protein>
<dbReference type="HAMAP" id="MF_03102">
    <property type="entry name" value="Mdm10"/>
    <property type="match status" value="1"/>
</dbReference>
<evidence type="ECO:0000313" key="8">
    <source>
        <dbReference type="Proteomes" id="UP000094801"/>
    </source>
</evidence>
<dbReference type="STRING" id="983967.A0A1E4SVS1"/>
<evidence type="ECO:0000256" key="2">
    <source>
        <dbReference type="ARBA" id="ARBA00022692"/>
    </source>
</evidence>
<keyword evidence="3 6" id="KW-1000">Mitochondrion outer membrane</keyword>
<dbReference type="OrthoDB" id="2103793at2759"/>
<dbReference type="PANTHER" id="PTHR28035:SF1">
    <property type="entry name" value="MITOCHONDRIAL DISTRIBUTION AND MORPHOLOGY PROTEIN 10"/>
    <property type="match status" value="1"/>
</dbReference>
<dbReference type="PANTHER" id="PTHR28035">
    <property type="entry name" value="MITOCHONDRIAL DISTRIBUTION AND MORPHOLOGY PROTEIN 10"/>
    <property type="match status" value="1"/>
</dbReference>
<keyword evidence="2 6" id="KW-0812">Transmembrane</keyword>
<evidence type="ECO:0000256" key="4">
    <source>
        <dbReference type="ARBA" id="ARBA00023128"/>
    </source>
</evidence>
<comment type="similarity">
    <text evidence="6">Belongs to the MDM10 family.</text>
</comment>
<comment type="subunit">
    <text evidence="6">Component of the ER-mitochondria encounter structure (ERMES) or MDM complex, composed of MMM1, MDM10, MDM12 and MDM34. Associates with the mitochondrial outer membrane sorting assembly machinery SAM(core) complex.</text>
</comment>
<dbReference type="EMBL" id="KV453862">
    <property type="protein sequence ID" value="ODV83608.1"/>
    <property type="molecule type" value="Genomic_DNA"/>
</dbReference>
<keyword evidence="8" id="KW-1185">Reference proteome</keyword>
<organism evidence="7 8">
    <name type="scientific">[Candida] arabinofermentans NRRL YB-2248</name>
    <dbReference type="NCBI Taxonomy" id="983967"/>
    <lineage>
        <taxon>Eukaryota</taxon>
        <taxon>Fungi</taxon>
        <taxon>Dikarya</taxon>
        <taxon>Ascomycota</taxon>
        <taxon>Saccharomycotina</taxon>
        <taxon>Pichiomycetes</taxon>
        <taxon>Pichiales</taxon>
        <taxon>Pichiaceae</taxon>
        <taxon>Ogataea</taxon>
        <taxon>Ogataea/Candida clade</taxon>
    </lineage>
</organism>
<dbReference type="GO" id="GO:0045040">
    <property type="term" value="P:protein insertion into mitochondrial outer membrane"/>
    <property type="evidence" value="ECO:0007669"/>
    <property type="project" value="UniProtKB-UniRule"/>
</dbReference>
<dbReference type="Pfam" id="PF12519">
    <property type="entry name" value="MDM10"/>
    <property type="match status" value="1"/>
</dbReference>
<name>A0A1E4SVS1_9ASCO</name>
<proteinExistence type="inferred from homology"/>
<comment type="function">
    <text evidence="6">Component of the ERMES/MDM complex, which serves as a molecular tether to connect the endoplasmic reticulum and mitochondria. Components of this complex are involved in the control of mitochondrial shape and protein biogenesis and may function in phospholipid exchange. MDM10 is involved in the late assembly steps of the general translocase of the mitochondrial outer membrane (TOM complex). Functions in the TOM40-specific route of the assembly of outer membrane beta-barrel proteins, including the association of TOM40 with the receptor TOM22 and small TOM proteins. Can associate with the SAM(core) complex as well as the MDM12-MMM1 complex, both involved in late steps of the major beta-barrel assembly pathway, that is responsible for biogenesis of all outer membrane beta-barrel proteins. May act as a switch that shuttles between both complexes and channels precursor proteins into the TOM40-specific pathway. Plays a role in mitochondrial morphology and in the inheritance of mitochondria.</text>
</comment>
<dbReference type="GO" id="GO:0070096">
    <property type="term" value="P:mitochondrial outer membrane translocase complex assembly"/>
    <property type="evidence" value="ECO:0007669"/>
    <property type="project" value="UniProtKB-UniRule"/>
</dbReference>
<reference evidence="8" key="1">
    <citation type="submission" date="2016-04" db="EMBL/GenBank/DDBJ databases">
        <title>Comparative genomics of biotechnologically important yeasts.</title>
        <authorList>
            <consortium name="DOE Joint Genome Institute"/>
            <person name="Riley R."/>
            <person name="Haridas S."/>
            <person name="Wolfe K.H."/>
            <person name="Lopes M.R."/>
            <person name="Hittinger C.T."/>
            <person name="Goker M."/>
            <person name="Salamov A."/>
            <person name="Wisecaver J."/>
            <person name="Long T.M."/>
            <person name="Aerts A.L."/>
            <person name="Barry K."/>
            <person name="Choi C."/>
            <person name="Clum A."/>
            <person name="Coughlan A.Y."/>
            <person name="Deshpande S."/>
            <person name="Douglass A.P."/>
            <person name="Hanson S.J."/>
            <person name="Klenk H.-P."/>
            <person name="Labutti K."/>
            <person name="Lapidus A."/>
            <person name="Lindquist E."/>
            <person name="Lipzen A."/>
            <person name="Meier-Kolthoff J.P."/>
            <person name="Ohm R.A."/>
            <person name="Otillar R.P."/>
            <person name="Pangilinan J."/>
            <person name="Peng Y."/>
            <person name="Rokas A."/>
            <person name="Rosa C.A."/>
            <person name="Scheuner C."/>
            <person name="Sibirny A.A."/>
            <person name="Slot J.C."/>
            <person name="Stielow J.B."/>
            <person name="Sun H."/>
            <person name="Kurtzman C.P."/>
            <person name="Blackwell M."/>
            <person name="Grigoriev I.V."/>
            <person name="Jeffries T.W."/>
        </authorList>
    </citation>
    <scope>NUCLEOTIDE SEQUENCE [LARGE SCALE GENOMIC DNA]</scope>
    <source>
        <strain evidence="8">NRRL YB-2248</strain>
    </source>
</reference>
<keyword evidence="1 6" id="KW-1134">Transmembrane beta strand</keyword>
<dbReference type="GO" id="GO:0015914">
    <property type="term" value="P:phospholipid transport"/>
    <property type="evidence" value="ECO:0007669"/>
    <property type="project" value="TreeGrafter"/>
</dbReference>
<gene>
    <name evidence="6" type="primary">MDM10</name>
    <name evidence="7" type="ORF">CANARDRAFT_9425</name>
</gene>